<proteinExistence type="predicted"/>
<dbReference type="Proteomes" id="UP000199437">
    <property type="component" value="Unassembled WGS sequence"/>
</dbReference>
<dbReference type="Pfam" id="PF12704">
    <property type="entry name" value="MacB_PCD"/>
    <property type="match status" value="2"/>
</dbReference>
<feature type="domain" description="ABC3 transporter permease C-terminal" evidence="7">
    <location>
        <begin position="687"/>
        <end position="800"/>
    </location>
</feature>
<evidence type="ECO:0000256" key="6">
    <source>
        <dbReference type="SAM" id="Phobius"/>
    </source>
</evidence>
<gene>
    <name evidence="9" type="ORF">SAMN05216290_0754</name>
</gene>
<feature type="transmembrane region" description="Helical" evidence="6">
    <location>
        <begin position="736"/>
        <end position="755"/>
    </location>
</feature>
<protein>
    <submittedName>
        <fullName evidence="9">Putative ABC transport system permease protein</fullName>
    </submittedName>
</protein>
<accession>A0A1I0MX51</accession>
<dbReference type="InterPro" id="IPR025857">
    <property type="entry name" value="MacB_PCD"/>
</dbReference>
<keyword evidence="3 6" id="KW-0812">Transmembrane</keyword>
<dbReference type="RefSeq" id="WP_090258199.1">
    <property type="nucleotide sequence ID" value="NZ_FOIR01000001.1"/>
</dbReference>
<feature type="domain" description="MacB-like periplasmic core" evidence="8">
    <location>
        <begin position="20"/>
        <end position="239"/>
    </location>
</feature>
<dbReference type="Pfam" id="PF02687">
    <property type="entry name" value="FtsX"/>
    <property type="match status" value="2"/>
</dbReference>
<dbReference type="STRING" id="1267423.SAMN05216290_0754"/>
<organism evidence="9 10">
    <name type="scientific">Roseivirga pacifica</name>
    <dbReference type="NCBI Taxonomy" id="1267423"/>
    <lineage>
        <taxon>Bacteria</taxon>
        <taxon>Pseudomonadati</taxon>
        <taxon>Bacteroidota</taxon>
        <taxon>Cytophagia</taxon>
        <taxon>Cytophagales</taxon>
        <taxon>Roseivirgaceae</taxon>
        <taxon>Roseivirga</taxon>
    </lineage>
</organism>
<reference evidence="10" key="1">
    <citation type="submission" date="2016-10" db="EMBL/GenBank/DDBJ databases">
        <authorList>
            <person name="Varghese N."/>
            <person name="Submissions S."/>
        </authorList>
    </citation>
    <scope>NUCLEOTIDE SEQUENCE [LARGE SCALE GENOMIC DNA]</scope>
    <source>
        <strain evidence="10">CGMCC 1.12402</strain>
    </source>
</reference>
<evidence type="ECO:0000313" key="9">
    <source>
        <dbReference type="EMBL" id="SEV93035.1"/>
    </source>
</evidence>
<evidence type="ECO:0000256" key="2">
    <source>
        <dbReference type="ARBA" id="ARBA00022475"/>
    </source>
</evidence>
<dbReference type="AlphaFoldDB" id="A0A1I0MX51"/>
<evidence type="ECO:0000256" key="5">
    <source>
        <dbReference type="ARBA" id="ARBA00023136"/>
    </source>
</evidence>
<feature type="transmembrane region" description="Helical" evidence="6">
    <location>
        <begin position="291"/>
        <end position="312"/>
    </location>
</feature>
<sequence length="807" mass="91060">MLFSYIRTAFRSLVKNKTFSVLNILGLALGMACCMIIFQYVTYEKSYDKFHTDYQDIYRVQYNYYQNGNTIFECAAAVPAVGRDMKDNFPEVLEFARAFPISGLISQGDVSYREEKLQIADPSWLTLFDWGMVEGNPETALEGPNKAVISKRAATKYFGNENPMGKTIRWNSSWINEDFIVTGIIENVPSNSHIKFDILLSYQTLVDATDNEAEVAWGWYDFNTYVKLAKGTDPIAFNKKYDEHLHKIRGNMFAERNNRQEFPLQAMTDIHLKSKLLQESEPEENGDAQSVYFLGILAVFILIIAWVNYINLASSQSMERAKEVGVRKVMGAMKGQLVWQFIIESIIVNLVAAFISVGLVSLSLPYFNQLTNAPLSLALIFNSGNWLLVIGVFLAGAFLSSLYPAFVLSSFRPIVTLKGKMTTSHKGIFLRKSLVTFQFLASVFLISGTFIVYKQLQYLKQRDLGFEMAETLVLQGPGYVAVDSLYRGTMLNFKNQVLHHPNVEAFTTSSNVPGDEIFWTNGAKRAEAPNTDFKTIYNVEVDYDYFPSFEIDVVAGRNFDRSHATDVENVMLNEAATRFLGFENAEDAVGKRITHSGRDKLVVGVVDNYNQMSLKNDVAPILYWLNAASREFIAIKFDGIQAKQLLGELESDWDAFFPGNPMDYFYLDTFFNRQYEKDNQFGTVFSVFSVLAIVVSCLGLFGLSAFSTIQRTKEIGIRKVLGASISSILMLLSREYLILILVAIALGVPLTFFVMNGWLESFAYRTSIGWVVFGLSAIIVIVVALVTVSYQTLKSARRNPSNTLRYE</sequence>
<feature type="domain" description="ABC3 transporter permease C-terminal" evidence="7">
    <location>
        <begin position="296"/>
        <end position="410"/>
    </location>
</feature>
<evidence type="ECO:0000256" key="3">
    <source>
        <dbReference type="ARBA" id="ARBA00022692"/>
    </source>
</evidence>
<dbReference type="PANTHER" id="PTHR30572">
    <property type="entry name" value="MEMBRANE COMPONENT OF TRANSPORTER-RELATED"/>
    <property type="match status" value="1"/>
</dbReference>
<dbReference type="GO" id="GO:0022857">
    <property type="term" value="F:transmembrane transporter activity"/>
    <property type="evidence" value="ECO:0007669"/>
    <property type="project" value="TreeGrafter"/>
</dbReference>
<dbReference type="OrthoDB" id="5933722at2"/>
<keyword evidence="4 6" id="KW-1133">Transmembrane helix</keyword>
<feature type="transmembrane region" description="Helical" evidence="6">
    <location>
        <begin position="21"/>
        <end position="41"/>
    </location>
</feature>
<feature type="transmembrane region" description="Helical" evidence="6">
    <location>
        <begin position="429"/>
        <end position="453"/>
    </location>
</feature>
<keyword evidence="2" id="KW-1003">Cell membrane</keyword>
<feature type="transmembrane region" description="Helical" evidence="6">
    <location>
        <begin position="767"/>
        <end position="788"/>
    </location>
</feature>
<evidence type="ECO:0000256" key="1">
    <source>
        <dbReference type="ARBA" id="ARBA00004651"/>
    </source>
</evidence>
<feature type="transmembrane region" description="Helical" evidence="6">
    <location>
        <begin position="337"/>
        <end position="366"/>
    </location>
</feature>
<evidence type="ECO:0000259" key="7">
    <source>
        <dbReference type="Pfam" id="PF02687"/>
    </source>
</evidence>
<dbReference type="EMBL" id="FOIR01000001">
    <property type="protein sequence ID" value="SEV93035.1"/>
    <property type="molecule type" value="Genomic_DNA"/>
</dbReference>
<dbReference type="PROSITE" id="PS51257">
    <property type="entry name" value="PROKAR_LIPOPROTEIN"/>
    <property type="match status" value="1"/>
</dbReference>
<feature type="transmembrane region" description="Helical" evidence="6">
    <location>
        <begin position="386"/>
        <end position="408"/>
    </location>
</feature>
<feature type="domain" description="MacB-like periplasmic core" evidence="8">
    <location>
        <begin position="525"/>
        <end position="637"/>
    </location>
</feature>
<keyword evidence="10" id="KW-1185">Reference proteome</keyword>
<keyword evidence="5 6" id="KW-0472">Membrane</keyword>
<dbReference type="GO" id="GO:0005886">
    <property type="term" value="C:plasma membrane"/>
    <property type="evidence" value="ECO:0007669"/>
    <property type="project" value="UniProtKB-SubCell"/>
</dbReference>
<dbReference type="InterPro" id="IPR050250">
    <property type="entry name" value="Macrolide_Exporter_MacB"/>
</dbReference>
<evidence type="ECO:0000313" key="10">
    <source>
        <dbReference type="Proteomes" id="UP000199437"/>
    </source>
</evidence>
<name>A0A1I0MX51_9BACT</name>
<feature type="transmembrane region" description="Helical" evidence="6">
    <location>
        <begin position="684"/>
        <end position="709"/>
    </location>
</feature>
<evidence type="ECO:0000256" key="4">
    <source>
        <dbReference type="ARBA" id="ARBA00022989"/>
    </source>
</evidence>
<evidence type="ECO:0000259" key="8">
    <source>
        <dbReference type="Pfam" id="PF12704"/>
    </source>
</evidence>
<comment type="subcellular location">
    <subcellularLocation>
        <location evidence="1">Cell membrane</location>
        <topology evidence="1">Multi-pass membrane protein</topology>
    </subcellularLocation>
</comment>
<dbReference type="InterPro" id="IPR003838">
    <property type="entry name" value="ABC3_permease_C"/>
</dbReference>
<dbReference type="GeneID" id="99985494"/>
<dbReference type="PANTHER" id="PTHR30572:SF18">
    <property type="entry name" value="ABC-TYPE MACROLIDE FAMILY EXPORT SYSTEM PERMEASE COMPONENT 2"/>
    <property type="match status" value="1"/>
</dbReference>